<dbReference type="Gene3D" id="2.60.40.1180">
    <property type="entry name" value="Golgi alpha-mannosidase II"/>
    <property type="match status" value="1"/>
</dbReference>
<dbReference type="InterPro" id="IPR016286">
    <property type="entry name" value="FUC_metazoa-typ"/>
</dbReference>
<evidence type="ECO:0000313" key="9">
    <source>
        <dbReference type="Proteomes" id="UP001501081"/>
    </source>
</evidence>
<protein>
    <recommendedName>
        <fullName evidence="3">alpha-L-fucosidase</fullName>
        <ecNumber evidence="3">3.2.1.51</ecNumber>
    </recommendedName>
</protein>
<evidence type="ECO:0000313" key="8">
    <source>
        <dbReference type="EMBL" id="GAA3965561.1"/>
    </source>
</evidence>
<accession>A0ABP7PHG6</accession>
<dbReference type="InterPro" id="IPR017853">
    <property type="entry name" value="GH"/>
</dbReference>
<dbReference type="PANTHER" id="PTHR10030:SF37">
    <property type="entry name" value="ALPHA-L-FUCOSIDASE-RELATED"/>
    <property type="match status" value="1"/>
</dbReference>
<dbReference type="PANTHER" id="PTHR10030">
    <property type="entry name" value="ALPHA-L-FUCOSIDASE"/>
    <property type="match status" value="1"/>
</dbReference>
<dbReference type="InterPro" id="IPR000933">
    <property type="entry name" value="Glyco_hydro_29"/>
</dbReference>
<dbReference type="PIRSF" id="PIRSF001092">
    <property type="entry name" value="Alpha-L-fucosidase"/>
    <property type="match status" value="1"/>
</dbReference>
<evidence type="ECO:0000256" key="5">
    <source>
        <dbReference type="ARBA" id="ARBA00022801"/>
    </source>
</evidence>
<organism evidence="8 9">
    <name type="scientific">Pedobacter ginsengiterrae</name>
    <dbReference type="NCBI Taxonomy" id="871696"/>
    <lineage>
        <taxon>Bacteria</taxon>
        <taxon>Pseudomonadati</taxon>
        <taxon>Bacteroidota</taxon>
        <taxon>Sphingobacteriia</taxon>
        <taxon>Sphingobacteriales</taxon>
        <taxon>Sphingobacteriaceae</taxon>
        <taxon>Pedobacter</taxon>
    </lineage>
</organism>
<feature type="domain" description="Glycoside hydrolase family 29 N-terminal" evidence="7">
    <location>
        <begin position="2"/>
        <end position="334"/>
    </location>
</feature>
<name>A0ABP7PHG6_9SPHI</name>
<dbReference type="EMBL" id="BAABAK010000009">
    <property type="protein sequence ID" value="GAA3965561.1"/>
    <property type="molecule type" value="Genomic_DNA"/>
</dbReference>
<dbReference type="InterPro" id="IPR057739">
    <property type="entry name" value="Glyco_hydro_29_N"/>
</dbReference>
<reference evidence="9" key="1">
    <citation type="journal article" date="2019" name="Int. J. Syst. Evol. Microbiol.">
        <title>The Global Catalogue of Microorganisms (GCM) 10K type strain sequencing project: providing services to taxonomists for standard genome sequencing and annotation.</title>
        <authorList>
            <consortium name="The Broad Institute Genomics Platform"/>
            <consortium name="The Broad Institute Genome Sequencing Center for Infectious Disease"/>
            <person name="Wu L."/>
            <person name="Ma J."/>
        </authorList>
    </citation>
    <scope>NUCLEOTIDE SEQUENCE [LARGE SCALE GENOMIC DNA]</scope>
    <source>
        <strain evidence="9">JCM 17338</strain>
    </source>
</reference>
<dbReference type="Proteomes" id="UP001501081">
    <property type="component" value="Unassembled WGS sequence"/>
</dbReference>
<dbReference type="EC" id="3.2.1.51" evidence="3"/>
<dbReference type="SMART" id="SM00812">
    <property type="entry name" value="Alpha_L_fucos"/>
    <property type="match status" value="1"/>
</dbReference>
<comment type="function">
    <text evidence="1">Alpha-L-fucosidase is responsible for hydrolyzing the alpha-1,6-linked fucose joined to the reducing-end N-acetylglucosamine of the carbohydrate moieties of glycoproteins.</text>
</comment>
<evidence type="ECO:0000256" key="6">
    <source>
        <dbReference type="ARBA" id="ARBA00023295"/>
    </source>
</evidence>
<comment type="similarity">
    <text evidence="2">Belongs to the glycosyl hydrolase 29 family.</text>
</comment>
<keyword evidence="6" id="KW-0326">Glycosidase</keyword>
<proteinExistence type="inferred from homology"/>
<keyword evidence="4" id="KW-0732">Signal</keyword>
<keyword evidence="5" id="KW-0378">Hydrolase</keyword>
<sequence>MEWWREARFGMFIHFGAYAQFAGRYHGIEQRVADGAWLFNRMKVPVREYKDTARNFNPIKYNAEQWVKSAKAAGMKYIVITAKHRDGFALFDSKASDWDIVDATQYGKDLLKPLAEACRKQGMKLGFYYSQEQDWGNSGGAAHRRAMNQGWNNPDSAKIDAYTLAHNGHWDPVQDTKTFDEYINTIAVIQIKELLTNYGDVAVIWWDTPAYITTDQAQKLKDALKPFPNVITNDRLSKKPQFGGDYKTPEQKIPNLSELDGKDWENCMTMNNSWGFRSNDDKWKSSAMLVQNLLDIASKGGNYLLNVGPKADGTFPQESIDRLKDIGDWMKKYGIAIYGTHANPIANVDWGRITAKDDKNSTTLYLSIFNWPVDGKLELEGLADRAISANLLGQKSALKIKQNRDGKLAITGLPLSAPDKIASVIEVRFDKIIAKRQFLPSKKMKSEALD</sequence>
<dbReference type="InterPro" id="IPR013780">
    <property type="entry name" value="Glyco_hydro_b"/>
</dbReference>
<evidence type="ECO:0000256" key="3">
    <source>
        <dbReference type="ARBA" id="ARBA00012662"/>
    </source>
</evidence>
<evidence type="ECO:0000259" key="7">
    <source>
        <dbReference type="Pfam" id="PF01120"/>
    </source>
</evidence>
<dbReference type="Pfam" id="PF01120">
    <property type="entry name" value="Alpha_L_fucos"/>
    <property type="match status" value="1"/>
</dbReference>
<gene>
    <name evidence="8" type="ORF">GCM10022246_18250</name>
</gene>
<dbReference type="Gene3D" id="3.20.20.80">
    <property type="entry name" value="Glycosidases"/>
    <property type="match status" value="1"/>
</dbReference>
<evidence type="ECO:0000256" key="1">
    <source>
        <dbReference type="ARBA" id="ARBA00004071"/>
    </source>
</evidence>
<evidence type="ECO:0000256" key="2">
    <source>
        <dbReference type="ARBA" id="ARBA00007951"/>
    </source>
</evidence>
<evidence type="ECO:0000256" key="4">
    <source>
        <dbReference type="ARBA" id="ARBA00022729"/>
    </source>
</evidence>
<comment type="caution">
    <text evidence="8">The sequence shown here is derived from an EMBL/GenBank/DDBJ whole genome shotgun (WGS) entry which is preliminary data.</text>
</comment>
<dbReference type="SUPFAM" id="SSF51445">
    <property type="entry name" value="(Trans)glycosidases"/>
    <property type="match status" value="1"/>
</dbReference>
<keyword evidence="9" id="KW-1185">Reference proteome</keyword>